<dbReference type="InterPro" id="IPR024156">
    <property type="entry name" value="Small_GTPase_ARF"/>
</dbReference>
<comment type="similarity">
    <text evidence="2">Belongs to the small GTPase superfamily. Arf family.</text>
</comment>
<sequence length="77" mass="8494">MLNSVILVFANKQDMRSYVSPREVCEGLGLLDLKNRKWHIQGTCALQGDGLYEGLDWLSSTLTEVRAAGYSSVGPSF</sequence>
<dbReference type="InterPro" id="IPR027417">
    <property type="entry name" value="P-loop_NTPase"/>
</dbReference>
<dbReference type="GO" id="GO:0015031">
    <property type="term" value="P:protein transport"/>
    <property type="evidence" value="ECO:0007669"/>
    <property type="project" value="UniProtKB-KW"/>
</dbReference>
<evidence type="ECO:0000256" key="1">
    <source>
        <dbReference type="ARBA" id="ARBA00004555"/>
    </source>
</evidence>
<dbReference type="GO" id="GO:0005794">
    <property type="term" value="C:Golgi apparatus"/>
    <property type="evidence" value="ECO:0007669"/>
    <property type="project" value="UniProtKB-SubCell"/>
</dbReference>
<keyword evidence="6" id="KW-0813">Transport</keyword>
<organism evidence="10 11">
    <name type="scientific">Brassica oleracea var. oleracea</name>
    <dbReference type="NCBI Taxonomy" id="109376"/>
    <lineage>
        <taxon>Eukaryota</taxon>
        <taxon>Viridiplantae</taxon>
        <taxon>Streptophyta</taxon>
        <taxon>Embryophyta</taxon>
        <taxon>Tracheophyta</taxon>
        <taxon>Spermatophyta</taxon>
        <taxon>Magnoliopsida</taxon>
        <taxon>eudicotyledons</taxon>
        <taxon>Gunneridae</taxon>
        <taxon>Pentapetalae</taxon>
        <taxon>rosids</taxon>
        <taxon>malvids</taxon>
        <taxon>Brassicales</taxon>
        <taxon>Brassicaceae</taxon>
        <taxon>Brassiceae</taxon>
        <taxon>Brassica</taxon>
    </lineage>
</organism>
<evidence type="ECO:0000256" key="9">
    <source>
        <dbReference type="PIRSR" id="PIRSR606689-1"/>
    </source>
</evidence>
<dbReference type="GO" id="GO:0003924">
    <property type="term" value="F:GTPase activity"/>
    <property type="evidence" value="ECO:0007669"/>
    <property type="project" value="InterPro"/>
</dbReference>
<dbReference type="InterPro" id="IPR006689">
    <property type="entry name" value="Small_GTPase_ARF/SAR"/>
</dbReference>
<dbReference type="PANTHER" id="PTHR11711">
    <property type="entry name" value="ADP RIBOSYLATION FACTOR-RELATED"/>
    <property type="match status" value="1"/>
</dbReference>
<protein>
    <recommendedName>
        <fullName evidence="12">ADP-ribosylation factor</fullName>
    </recommendedName>
</protein>
<proteinExistence type="inferred from homology"/>
<feature type="binding site" evidence="9">
    <location>
        <begin position="11"/>
        <end position="14"/>
    </location>
    <ligand>
        <name>GTP</name>
        <dbReference type="ChEBI" id="CHEBI:37565"/>
    </ligand>
</feature>
<dbReference type="AlphaFoldDB" id="A0A0D3AFW2"/>
<dbReference type="Gramene" id="Bo1g154880.1">
    <property type="protein sequence ID" value="Bo1g154880.1"/>
    <property type="gene ID" value="Bo1g154880"/>
</dbReference>
<evidence type="ECO:0000256" key="7">
    <source>
        <dbReference type="ARBA" id="ARBA00023034"/>
    </source>
</evidence>
<dbReference type="GO" id="GO:0005525">
    <property type="term" value="F:GTP binding"/>
    <property type="evidence" value="ECO:0007669"/>
    <property type="project" value="UniProtKB-KW"/>
</dbReference>
<name>A0A0D3AFW2_BRAOL</name>
<accession>A0A0D3AFW2</accession>
<dbReference type="EnsemblPlants" id="Bo1g154880.1">
    <property type="protein sequence ID" value="Bo1g154880.1"/>
    <property type="gene ID" value="Bo1g154880"/>
</dbReference>
<evidence type="ECO:0000256" key="3">
    <source>
        <dbReference type="ARBA" id="ARBA00022707"/>
    </source>
</evidence>
<dbReference type="Gene3D" id="3.40.50.300">
    <property type="entry name" value="P-loop containing nucleotide triphosphate hydrolases"/>
    <property type="match status" value="1"/>
</dbReference>
<evidence type="ECO:0000256" key="5">
    <source>
        <dbReference type="ARBA" id="ARBA00022892"/>
    </source>
</evidence>
<dbReference type="OMA" id="GVHHRNC"/>
<keyword evidence="6" id="KW-0653">Protein transport</keyword>
<keyword evidence="7" id="KW-0333">Golgi apparatus</keyword>
<keyword evidence="11" id="KW-1185">Reference proteome</keyword>
<evidence type="ECO:0000256" key="4">
    <source>
        <dbReference type="ARBA" id="ARBA00022741"/>
    </source>
</evidence>
<reference evidence="10 11" key="1">
    <citation type="journal article" date="2014" name="Genome Biol.">
        <title>Transcriptome and methylome profiling reveals relics of genome dominance in the mesopolyploid Brassica oleracea.</title>
        <authorList>
            <person name="Parkin I.A."/>
            <person name="Koh C."/>
            <person name="Tang H."/>
            <person name="Robinson S.J."/>
            <person name="Kagale S."/>
            <person name="Clarke W.E."/>
            <person name="Town C.D."/>
            <person name="Nixon J."/>
            <person name="Krishnakumar V."/>
            <person name="Bidwell S.L."/>
            <person name="Denoeud F."/>
            <person name="Belcram H."/>
            <person name="Links M.G."/>
            <person name="Just J."/>
            <person name="Clarke C."/>
            <person name="Bender T."/>
            <person name="Huebert T."/>
            <person name="Mason A.S."/>
            <person name="Pires J.C."/>
            <person name="Barker G."/>
            <person name="Moore J."/>
            <person name="Walley P.G."/>
            <person name="Manoli S."/>
            <person name="Batley J."/>
            <person name="Edwards D."/>
            <person name="Nelson M.N."/>
            <person name="Wang X."/>
            <person name="Paterson A.H."/>
            <person name="King G."/>
            <person name="Bancroft I."/>
            <person name="Chalhoub B."/>
            <person name="Sharpe A.G."/>
        </authorList>
    </citation>
    <scope>NUCLEOTIDE SEQUENCE</scope>
    <source>
        <strain evidence="10 11">cv. TO1000</strain>
    </source>
</reference>
<dbReference type="Pfam" id="PF00025">
    <property type="entry name" value="Arf"/>
    <property type="match status" value="1"/>
</dbReference>
<dbReference type="SUPFAM" id="SSF52540">
    <property type="entry name" value="P-loop containing nucleoside triphosphate hydrolases"/>
    <property type="match status" value="1"/>
</dbReference>
<dbReference type="STRING" id="109376.A0A0D3AFW2"/>
<evidence type="ECO:0000256" key="6">
    <source>
        <dbReference type="ARBA" id="ARBA00022927"/>
    </source>
</evidence>
<dbReference type="Proteomes" id="UP000032141">
    <property type="component" value="Chromosome C1"/>
</dbReference>
<evidence type="ECO:0000256" key="2">
    <source>
        <dbReference type="ARBA" id="ARBA00010290"/>
    </source>
</evidence>
<comment type="subcellular location">
    <subcellularLocation>
        <location evidence="1">Golgi apparatus</location>
    </subcellularLocation>
</comment>
<keyword evidence="4 9" id="KW-0547">Nucleotide-binding</keyword>
<dbReference type="GO" id="GO:0016192">
    <property type="term" value="P:vesicle-mediated transport"/>
    <property type="evidence" value="ECO:0007669"/>
    <property type="project" value="UniProtKB-KW"/>
</dbReference>
<evidence type="ECO:0000313" key="11">
    <source>
        <dbReference type="Proteomes" id="UP000032141"/>
    </source>
</evidence>
<dbReference type="HOGENOM" id="CLU_040729_17_0_1"/>
<evidence type="ECO:0000256" key="8">
    <source>
        <dbReference type="ARBA" id="ARBA00023134"/>
    </source>
</evidence>
<keyword evidence="3" id="KW-0519">Myristate</keyword>
<dbReference type="eggNOG" id="KOG0070">
    <property type="taxonomic scope" value="Eukaryota"/>
</dbReference>
<evidence type="ECO:0008006" key="12">
    <source>
        <dbReference type="Google" id="ProtNLM"/>
    </source>
</evidence>
<keyword evidence="3" id="KW-0449">Lipoprotein</keyword>
<keyword evidence="5" id="KW-0931">ER-Golgi transport</keyword>
<reference evidence="10" key="2">
    <citation type="submission" date="2015-03" db="UniProtKB">
        <authorList>
            <consortium name="EnsemblPlants"/>
        </authorList>
    </citation>
    <scope>IDENTIFICATION</scope>
</reference>
<keyword evidence="8 9" id="KW-0342">GTP-binding</keyword>
<evidence type="ECO:0000313" key="10">
    <source>
        <dbReference type="EnsemblPlants" id="Bo1g154880.1"/>
    </source>
</evidence>